<protein>
    <submittedName>
        <fullName evidence="1">Uncharacterized protein</fullName>
    </submittedName>
</protein>
<dbReference type="PANTHER" id="PTHR34070:SF1">
    <property type="entry name" value="DNA ALKYLATION REPAIR PROTEIN"/>
    <property type="match status" value="1"/>
</dbReference>
<dbReference type="OMA" id="ITTWEIC"/>
<evidence type="ECO:0000313" key="1">
    <source>
        <dbReference type="EMBL" id="ELP84837.1"/>
    </source>
</evidence>
<dbReference type="KEGG" id="eiv:EIN_283830"/>
<dbReference type="RefSeq" id="XP_004184183.1">
    <property type="nucleotide sequence ID" value="XM_004184135.1"/>
</dbReference>
<proteinExistence type="predicted"/>
<keyword evidence="2" id="KW-1185">Reference proteome</keyword>
<evidence type="ECO:0000313" key="2">
    <source>
        <dbReference type="Proteomes" id="UP000014680"/>
    </source>
</evidence>
<dbReference type="SUPFAM" id="SSF48371">
    <property type="entry name" value="ARM repeat"/>
    <property type="match status" value="1"/>
</dbReference>
<dbReference type="CDD" id="cd06561">
    <property type="entry name" value="AlkD_like"/>
    <property type="match status" value="1"/>
</dbReference>
<dbReference type="VEuPathDB" id="AmoebaDB:EIN_283830"/>
<dbReference type="OrthoDB" id="304402at2759"/>
<dbReference type="Proteomes" id="UP000014680">
    <property type="component" value="Unassembled WGS sequence"/>
</dbReference>
<accession>L7FKB0</accession>
<dbReference type="EMBL" id="KB207106">
    <property type="protein sequence ID" value="ELP84837.1"/>
    <property type="molecule type" value="Genomic_DNA"/>
</dbReference>
<reference evidence="1 2" key="1">
    <citation type="submission" date="2012-10" db="EMBL/GenBank/DDBJ databases">
        <authorList>
            <person name="Zafar N."/>
            <person name="Inman J."/>
            <person name="Hall N."/>
            <person name="Lorenzi H."/>
            <person name="Caler E."/>
        </authorList>
    </citation>
    <scope>NUCLEOTIDE SEQUENCE [LARGE SCALE GENOMIC DNA]</scope>
    <source>
        <strain evidence="1 2">IP1</strain>
    </source>
</reference>
<dbReference type="GeneID" id="14883857"/>
<dbReference type="Pfam" id="PF08713">
    <property type="entry name" value="DNA_alkylation"/>
    <property type="match status" value="1"/>
</dbReference>
<dbReference type="PANTHER" id="PTHR34070">
    <property type="entry name" value="ARMADILLO-TYPE FOLD"/>
    <property type="match status" value="1"/>
</dbReference>
<dbReference type="InterPro" id="IPR014825">
    <property type="entry name" value="DNA_alkylation"/>
</dbReference>
<dbReference type="AlphaFoldDB" id="L7FKB0"/>
<sequence length="350" mass="39969">MSDEFVKPIHVAFIGGQYAYIPYNDVIESLQVSLRSVSTEKPATGTYNIRSAQLQTIFDNFYTSTLSSYSPLIQTYFAYRFIALGTVEEKKIGTMVLAKNLDEFTVDFIIDFERIFDNDITTWEICDGFATRVLGPLIKKSDDFAMKISVWKDSGKVWRMRASCVTFVSLAKVGAMTTLSFEICAACVKSSERFVQLGVGCLLREMSLTFSPQVVQFITENYRFFSREGLRYSIDKLDTVTRKQILAMGKKRNNKETIPVVSQSQQRKETKPKPLEKQNVVQVQNVQQVQPIQMNYGYPQPVYLVNYYPKDDNIYEVQQIPQQIQEQQHVLIPNSCQKPISSSSVQNSSV</sequence>
<name>L7FKB0_ENTIV</name>
<dbReference type="InterPro" id="IPR016024">
    <property type="entry name" value="ARM-type_fold"/>
</dbReference>
<dbReference type="Gene3D" id="1.25.10.90">
    <property type="match status" value="1"/>
</dbReference>
<gene>
    <name evidence="1" type="ORF">EIN_283830</name>
</gene>
<organism evidence="1 2">
    <name type="scientific">Entamoeba invadens IP1</name>
    <dbReference type="NCBI Taxonomy" id="370355"/>
    <lineage>
        <taxon>Eukaryota</taxon>
        <taxon>Amoebozoa</taxon>
        <taxon>Evosea</taxon>
        <taxon>Archamoebae</taxon>
        <taxon>Mastigamoebida</taxon>
        <taxon>Entamoebidae</taxon>
        <taxon>Entamoeba</taxon>
    </lineage>
</organism>